<keyword evidence="3" id="KW-1185">Reference proteome</keyword>
<gene>
    <name evidence="2" type="ORF">SAMN04487949_1021</name>
</gene>
<dbReference type="GO" id="GO:0032259">
    <property type="term" value="P:methylation"/>
    <property type="evidence" value="ECO:0007669"/>
    <property type="project" value="UniProtKB-KW"/>
</dbReference>
<evidence type="ECO:0000313" key="3">
    <source>
        <dbReference type="Proteomes" id="UP000199451"/>
    </source>
</evidence>
<dbReference type="RefSeq" id="WP_089694694.1">
    <property type="nucleotide sequence ID" value="NZ_FNHL01000001.1"/>
</dbReference>
<dbReference type="PANTHER" id="PTHR34203:SF15">
    <property type="entry name" value="SLL1173 PROTEIN"/>
    <property type="match status" value="1"/>
</dbReference>
<dbReference type="STRING" id="660521.SAMN04487949_1021"/>
<dbReference type="OrthoDB" id="275825at2157"/>
<dbReference type="GO" id="GO:0008168">
    <property type="term" value="F:methyltransferase activity"/>
    <property type="evidence" value="ECO:0007669"/>
    <property type="project" value="UniProtKB-KW"/>
</dbReference>
<dbReference type="Pfam" id="PF05050">
    <property type="entry name" value="Methyltransf_21"/>
    <property type="match status" value="1"/>
</dbReference>
<dbReference type="PANTHER" id="PTHR34203">
    <property type="entry name" value="METHYLTRANSFERASE, FKBM FAMILY PROTEIN"/>
    <property type="match status" value="1"/>
</dbReference>
<feature type="domain" description="Methyltransferase FkbM" evidence="1">
    <location>
        <begin position="77"/>
        <end position="243"/>
    </location>
</feature>
<organism evidence="2 3">
    <name type="scientific">Halogranum gelatinilyticum</name>
    <dbReference type="NCBI Taxonomy" id="660521"/>
    <lineage>
        <taxon>Archaea</taxon>
        <taxon>Methanobacteriati</taxon>
        <taxon>Methanobacteriota</taxon>
        <taxon>Stenosarchaea group</taxon>
        <taxon>Halobacteria</taxon>
        <taxon>Halobacteriales</taxon>
        <taxon>Haloferacaceae</taxon>
    </lineage>
</organism>
<dbReference type="AlphaFoldDB" id="A0A1G9QU49"/>
<accession>A0A1G9QU49</accession>
<reference evidence="3" key="1">
    <citation type="submission" date="2016-10" db="EMBL/GenBank/DDBJ databases">
        <authorList>
            <person name="Varghese N."/>
            <person name="Submissions S."/>
        </authorList>
    </citation>
    <scope>NUCLEOTIDE SEQUENCE [LARGE SCALE GENOMIC DNA]</scope>
    <source>
        <strain evidence="3">CGMCC 1.10119</strain>
    </source>
</reference>
<proteinExistence type="predicted"/>
<evidence type="ECO:0000259" key="1">
    <source>
        <dbReference type="Pfam" id="PF05050"/>
    </source>
</evidence>
<dbReference type="NCBIfam" id="TIGR01444">
    <property type="entry name" value="fkbM_fam"/>
    <property type="match status" value="1"/>
</dbReference>
<evidence type="ECO:0000313" key="2">
    <source>
        <dbReference type="EMBL" id="SDM14390.1"/>
    </source>
</evidence>
<dbReference type="SUPFAM" id="SSF53335">
    <property type="entry name" value="S-adenosyl-L-methionine-dependent methyltransferases"/>
    <property type="match status" value="1"/>
</dbReference>
<keyword evidence="2" id="KW-0489">Methyltransferase</keyword>
<dbReference type="Proteomes" id="UP000199451">
    <property type="component" value="Unassembled WGS sequence"/>
</dbReference>
<dbReference type="InterPro" id="IPR029063">
    <property type="entry name" value="SAM-dependent_MTases_sf"/>
</dbReference>
<dbReference type="InterPro" id="IPR006342">
    <property type="entry name" value="FkbM_mtfrase"/>
</dbReference>
<name>A0A1G9QU49_9EURY</name>
<dbReference type="Gene3D" id="3.40.50.150">
    <property type="entry name" value="Vaccinia Virus protein VP39"/>
    <property type="match status" value="1"/>
</dbReference>
<dbReference type="InterPro" id="IPR052514">
    <property type="entry name" value="SAM-dependent_MTase"/>
</dbReference>
<dbReference type="EMBL" id="FNHL01000001">
    <property type="protein sequence ID" value="SDM14390.1"/>
    <property type="molecule type" value="Genomic_DNA"/>
</dbReference>
<protein>
    <submittedName>
        <fullName evidence="2">Methyltransferase, FkbM family</fullName>
    </submittedName>
</protein>
<sequence>MTTLRDVGRRLFRAGRFLVFSGYYAAVGYNHRYELYAPAKRVGDARFRSYELVNKHGRDGLLRALLANCDSGETVVDVGANTGVYSLAVAAARPTARVVAFEPNPAVCEQLRTNVRLNDFEDRVDVRAEGLGSESGTATFYRSTYDELGSFVADNAAGWEARVRDTVEVDVRRLDDLVADGEVPPPDHLKIDVEGFGYDVVTGSLQTIRNHRPVVYFEPHAVADPTRDADAVGDRLRSVGYRIHERENGWVCRPETATETDAGSSGRE</sequence>
<dbReference type="CDD" id="cd02440">
    <property type="entry name" value="AdoMet_MTases"/>
    <property type="match status" value="1"/>
</dbReference>
<keyword evidence="2" id="KW-0808">Transferase</keyword>